<feature type="transmembrane region" description="Helical" evidence="1">
    <location>
        <begin position="329"/>
        <end position="351"/>
    </location>
</feature>
<dbReference type="CDD" id="cd00063">
    <property type="entry name" value="FN3"/>
    <property type="match status" value="1"/>
</dbReference>
<sequence>MLCPYKKSSIIYKEGTFLTKFFILLITVFCTASATFAGDSLELPLKEAFLNPEIIKTVGNTYIPTPNKGQVQVKNAKHFIQKDASPEWENYTVSINAKPIDWDKSAEFGIGFLYNNDDNYYELSLRPNESKIHLIKKIEGRYELLKSKGYVFQKERIYGIKVSALNSGEIQTWIDGSRIIWDDQSDAWKGELKSVKGTVSFFSFLGETNFDDLKIYPNDPPFISDINIHYLTEDSAEISWKVSYDTIAELVYDSKSHPEDINGSGYPIKIGHSLSGKEHTMKLTNLKKDTSYFYKIRAIGDSTTISKELTFELPKVAGAKTEKAGVKIYSFKLIVSIVSPIFTIISLFFFLRSQKKELQPETLRNVDEKIESKKDPFTLDELYRDIIGYDTKDHQSLMSQKTKIIHKTSPKKSIDSINRK</sequence>
<evidence type="ECO:0000313" key="3">
    <source>
        <dbReference type="EMBL" id="KKS09713.1"/>
    </source>
</evidence>
<dbReference type="AlphaFoldDB" id="A0A0G0Z9K3"/>
<evidence type="ECO:0000313" key="4">
    <source>
        <dbReference type="Proteomes" id="UP000033869"/>
    </source>
</evidence>
<dbReference type="InterPro" id="IPR003961">
    <property type="entry name" value="FN3_dom"/>
</dbReference>
<dbReference type="Gene3D" id="2.60.120.560">
    <property type="entry name" value="Exo-inulinase, domain 1"/>
    <property type="match status" value="1"/>
</dbReference>
<proteinExistence type="predicted"/>
<dbReference type="SMART" id="SM00060">
    <property type="entry name" value="FN3"/>
    <property type="match status" value="1"/>
</dbReference>
<dbReference type="Proteomes" id="UP000033869">
    <property type="component" value="Unassembled WGS sequence"/>
</dbReference>
<protein>
    <recommendedName>
        <fullName evidence="2">Fibronectin type-III domain-containing protein</fullName>
    </recommendedName>
</protein>
<comment type="caution">
    <text evidence="3">The sequence shown here is derived from an EMBL/GenBank/DDBJ whole genome shotgun (WGS) entry which is preliminary data.</text>
</comment>
<accession>A0A0G0Z9K3</accession>
<reference evidence="3 4" key="1">
    <citation type="journal article" date="2015" name="Nature">
        <title>rRNA introns, odd ribosomes, and small enigmatic genomes across a large radiation of phyla.</title>
        <authorList>
            <person name="Brown C.T."/>
            <person name="Hug L.A."/>
            <person name="Thomas B.C."/>
            <person name="Sharon I."/>
            <person name="Castelle C.J."/>
            <person name="Singh A."/>
            <person name="Wilkins M.J."/>
            <person name="Williams K.H."/>
            <person name="Banfield J.F."/>
        </authorList>
    </citation>
    <scope>NUCLEOTIDE SEQUENCE [LARGE SCALE GENOMIC DNA]</scope>
</reference>
<keyword evidence="1" id="KW-1133">Transmembrane helix</keyword>
<keyword evidence="1" id="KW-0472">Membrane</keyword>
<name>A0A0G0Z9K3_UNCC2</name>
<feature type="domain" description="Fibronectin type-III" evidence="2">
    <location>
        <begin position="220"/>
        <end position="306"/>
    </location>
</feature>
<evidence type="ECO:0000256" key="1">
    <source>
        <dbReference type="SAM" id="Phobius"/>
    </source>
</evidence>
<keyword evidence="1" id="KW-0812">Transmembrane</keyword>
<dbReference type="EMBL" id="LCBL01000001">
    <property type="protein sequence ID" value="KKS09713.1"/>
    <property type="molecule type" value="Genomic_DNA"/>
</dbReference>
<gene>
    <name evidence="3" type="ORF">UU65_C0001G0118</name>
</gene>
<organism evidence="3 4">
    <name type="scientific">candidate division CPR2 bacterium GW2011_GWC1_41_48</name>
    <dbReference type="NCBI Taxonomy" id="1618344"/>
    <lineage>
        <taxon>Bacteria</taxon>
        <taxon>Bacteria division CPR2</taxon>
    </lineage>
</organism>
<dbReference type="Gene3D" id="2.60.40.10">
    <property type="entry name" value="Immunoglobulins"/>
    <property type="match status" value="1"/>
</dbReference>
<dbReference type="InterPro" id="IPR013783">
    <property type="entry name" value="Ig-like_fold"/>
</dbReference>
<evidence type="ECO:0000259" key="2">
    <source>
        <dbReference type="SMART" id="SM00060"/>
    </source>
</evidence>